<dbReference type="InterPro" id="IPR024344">
    <property type="entry name" value="MDMPI_metal-binding"/>
</dbReference>
<dbReference type="RefSeq" id="WP_126912702.1">
    <property type="nucleotide sequence ID" value="NZ_CP034587.1"/>
</dbReference>
<dbReference type="AlphaFoldDB" id="A0A3S9PCK1"/>
<sequence>MTPLSFDRLRAEILTQTGLLRSHVKGAALSVPVPSCPGWNLGQLLRHVGWAHRWAETIVRTRSPEAVSHARLDDIAGYTDENVDVVGPWLAEGAELLVATLRDAGPGAAVWTPVPGQSSPAFWARRMTHETVVHRADAALAAGVEFAVDGDVAVDALDEWMSFGSVPEAFAPGPGRPALLGPGRTLAFRATGTATGAGAHWRVDLTRDVPVWSRDHEEAAVVASATPADLLLFVYGRPTAGGGPEVTGDAALLELWRERTGFWLHE</sequence>
<keyword evidence="3" id="KW-1185">Reference proteome</keyword>
<dbReference type="GO" id="GO:0046872">
    <property type="term" value="F:metal ion binding"/>
    <property type="evidence" value="ECO:0007669"/>
    <property type="project" value="InterPro"/>
</dbReference>
<reference evidence="2 3" key="1">
    <citation type="submission" date="2018-12" db="EMBL/GenBank/DDBJ databases">
        <title>The whole draft genome of Streptomyce luteoverticillatus CGMCC 15060.</title>
        <authorList>
            <person name="Feng Z."/>
            <person name="Chen G."/>
            <person name="Zhang J."/>
            <person name="Zhu H."/>
            <person name="Yu X."/>
            <person name="Zhang W."/>
            <person name="Zhang X."/>
        </authorList>
    </citation>
    <scope>NUCLEOTIDE SEQUENCE [LARGE SCALE GENOMIC DNA]</scope>
    <source>
        <strain evidence="2 3">CGMCC 15060</strain>
    </source>
</reference>
<organism evidence="2 3">
    <name type="scientific">Streptomyces luteoverticillatus</name>
    <name type="common">Streptoverticillium luteoverticillatus</name>
    <dbReference type="NCBI Taxonomy" id="66425"/>
    <lineage>
        <taxon>Bacteria</taxon>
        <taxon>Bacillati</taxon>
        <taxon>Actinomycetota</taxon>
        <taxon>Actinomycetes</taxon>
        <taxon>Kitasatosporales</taxon>
        <taxon>Streptomycetaceae</taxon>
        <taxon>Streptomyces</taxon>
    </lineage>
</organism>
<accession>A0A3S9PCK1</accession>
<dbReference type="GO" id="GO:0005886">
    <property type="term" value="C:plasma membrane"/>
    <property type="evidence" value="ECO:0007669"/>
    <property type="project" value="TreeGrafter"/>
</dbReference>
<dbReference type="OrthoDB" id="3671213at2"/>
<feature type="domain" description="Mycothiol-dependent maleylpyruvate isomerase metal-binding" evidence="1">
    <location>
        <begin position="14"/>
        <end position="139"/>
    </location>
</feature>
<dbReference type="Proteomes" id="UP000267900">
    <property type="component" value="Chromosome"/>
</dbReference>
<gene>
    <name evidence="2" type="ORF">EKH77_01930</name>
</gene>
<proteinExistence type="predicted"/>
<evidence type="ECO:0000313" key="3">
    <source>
        <dbReference type="Proteomes" id="UP000267900"/>
    </source>
</evidence>
<dbReference type="InterPro" id="IPR017517">
    <property type="entry name" value="Maleyloyr_isom"/>
</dbReference>
<name>A0A3S9PCK1_STRLT</name>
<dbReference type="PANTHER" id="PTHR40758:SF1">
    <property type="entry name" value="CONSERVED PROTEIN"/>
    <property type="match status" value="1"/>
</dbReference>
<keyword evidence="2" id="KW-0670">Pyruvate</keyword>
<keyword evidence="2" id="KW-0413">Isomerase</keyword>
<evidence type="ECO:0000313" key="2">
    <source>
        <dbReference type="EMBL" id="AZQ70137.1"/>
    </source>
</evidence>
<dbReference type="NCBIfam" id="TIGR03083">
    <property type="entry name" value="maleylpyruvate isomerase family mycothiol-dependent enzyme"/>
    <property type="match status" value="1"/>
</dbReference>
<dbReference type="GO" id="GO:0016853">
    <property type="term" value="F:isomerase activity"/>
    <property type="evidence" value="ECO:0007669"/>
    <property type="project" value="UniProtKB-KW"/>
</dbReference>
<dbReference type="InterPro" id="IPR034660">
    <property type="entry name" value="DinB/YfiT-like"/>
</dbReference>
<dbReference type="EMBL" id="CP034587">
    <property type="protein sequence ID" value="AZQ70137.1"/>
    <property type="molecule type" value="Genomic_DNA"/>
</dbReference>
<dbReference type="PANTHER" id="PTHR40758">
    <property type="entry name" value="CONSERVED PROTEIN"/>
    <property type="match status" value="1"/>
</dbReference>
<evidence type="ECO:0000259" key="1">
    <source>
        <dbReference type="Pfam" id="PF11716"/>
    </source>
</evidence>
<dbReference type="Pfam" id="PF11716">
    <property type="entry name" value="MDMPI_N"/>
    <property type="match status" value="1"/>
</dbReference>
<dbReference type="SUPFAM" id="SSF109854">
    <property type="entry name" value="DinB/YfiT-like putative metalloenzymes"/>
    <property type="match status" value="1"/>
</dbReference>
<protein>
    <submittedName>
        <fullName evidence="2">Maleylpyruvate isomerase family mycothiol-dependent enzyme</fullName>
    </submittedName>
</protein>